<evidence type="ECO:0008006" key="9">
    <source>
        <dbReference type="Google" id="ProtNLM"/>
    </source>
</evidence>
<dbReference type="Gene3D" id="3.40.1110.10">
    <property type="entry name" value="Calcium-transporting ATPase, cytoplasmic domain N"/>
    <property type="match status" value="1"/>
</dbReference>
<dbReference type="GO" id="GO:0043682">
    <property type="term" value="F:P-type divalent copper transporter activity"/>
    <property type="evidence" value="ECO:0007669"/>
    <property type="project" value="TreeGrafter"/>
</dbReference>
<comment type="caution">
    <text evidence="7">The sequence shown here is derived from an EMBL/GenBank/DDBJ whole genome shotgun (WGS) entry which is preliminary data.</text>
</comment>
<dbReference type="OrthoDB" id="7059309at2"/>
<gene>
    <name evidence="7" type="ORF">N801_01720</name>
</gene>
<dbReference type="SUPFAM" id="SSF56784">
    <property type="entry name" value="HAD-like"/>
    <property type="match status" value="1"/>
</dbReference>
<evidence type="ECO:0000313" key="7">
    <source>
        <dbReference type="EMBL" id="KGN40570.1"/>
    </source>
</evidence>
<keyword evidence="3" id="KW-1278">Translocase</keyword>
<proteinExistence type="predicted"/>
<dbReference type="InterPro" id="IPR036412">
    <property type="entry name" value="HAD-like_sf"/>
</dbReference>
<dbReference type="PANTHER" id="PTHR43520">
    <property type="entry name" value="ATP7, ISOFORM B"/>
    <property type="match status" value="1"/>
</dbReference>
<dbReference type="Gene3D" id="3.40.50.1000">
    <property type="entry name" value="HAD superfamily/HAD-like"/>
    <property type="match status" value="1"/>
</dbReference>
<dbReference type="InterPro" id="IPR023299">
    <property type="entry name" value="ATPase_P-typ_cyto_dom_N"/>
</dbReference>
<evidence type="ECO:0000256" key="6">
    <source>
        <dbReference type="SAM" id="MobiDB-lite"/>
    </source>
</evidence>
<dbReference type="PRINTS" id="PR00119">
    <property type="entry name" value="CATATPASE"/>
</dbReference>
<evidence type="ECO:0000256" key="1">
    <source>
        <dbReference type="ARBA" id="ARBA00004370"/>
    </source>
</evidence>
<dbReference type="PANTHER" id="PTHR43520:SF8">
    <property type="entry name" value="P-TYPE CU(+) TRANSPORTER"/>
    <property type="match status" value="1"/>
</dbReference>
<reference evidence="7 8" key="1">
    <citation type="submission" date="2013-08" db="EMBL/GenBank/DDBJ databases">
        <title>The genome sequence of Knoellia aerolata.</title>
        <authorList>
            <person name="Zhu W."/>
            <person name="Wang G."/>
        </authorList>
    </citation>
    <scope>NUCLEOTIDE SEQUENCE [LARGE SCALE GENOMIC DNA]</scope>
    <source>
        <strain evidence="7 8">DSM 18566</strain>
    </source>
</reference>
<dbReference type="EMBL" id="AVPL01000037">
    <property type="protein sequence ID" value="KGN40570.1"/>
    <property type="molecule type" value="Genomic_DNA"/>
</dbReference>
<keyword evidence="5" id="KW-0472">Membrane</keyword>
<evidence type="ECO:0000256" key="2">
    <source>
        <dbReference type="ARBA" id="ARBA00022692"/>
    </source>
</evidence>
<dbReference type="RefSeq" id="WP_035938395.1">
    <property type="nucleotide sequence ID" value="NZ_AVPL01000037.1"/>
</dbReference>
<dbReference type="eggNOG" id="COG2217">
    <property type="taxonomic scope" value="Bacteria"/>
</dbReference>
<dbReference type="AlphaFoldDB" id="A0A0A0JT48"/>
<dbReference type="GO" id="GO:0005507">
    <property type="term" value="F:copper ion binding"/>
    <property type="evidence" value="ECO:0007669"/>
    <property type="project" value="TreeGrafter"/>
</dbReference>
<dbReference type="Proteomes" id="UP000030013">
    <property type="component" value="Unassembled WGS sequence"/>
</dbReference>
<dbReference type="PRINTS" id="PR00120">
    <property type="entry name" value="HATPASE"/>
</dbReference>
<sequence length="331" mass="34082">TKGEPEVTDVVVRDGAGEDELLRLVSGVERESEHPLAGAIVAYAVSRGVAPPVTSDFRNVPGHGAVATVDGHRVVVGNRKLMTQEGIDVGPLLARREELAASGRTAVLIGVDGRGAGVIALADAVRETSAQAIRELHELGTEVVMLSGDNQATAERIARQLGIDTVIAEVLPGDKAAKVAELQAQGKKVAMVGDGVNDAPALAQADLGIAIGAGTDVAIETADLVLMRSDPLDVPIALRVGRGTLRKMRQNLGWAVGYNVIALPIAAGVFEPSLGLVLRPEVAALSMSGSSVIVAVNALMLKRLRLPAPPQGGDATKRAPQLAESAARHGG</sequence>
<feature type="region of interest" description="Disordered" evidence="6">
    <location>
        <begin position="310"/>
        <end position="331"/>
    </location>
</feature>
<protein>
    <recommendedName>
        <fullName evidence="9">Haloacid dehalogenase</fullName>
    </recommendedName>
</protein>
<dbReference type="GO" id="GO:0016020">
    <property type="term" value="C:membrane"/>
    <property type="evidence" value="ECO:0007669"/>
    <property type="project" value="UniProtKB-SubCell"/>
</dbReference>
<evidence type="ECO:0000256" key="4">
    <source>
        <dbReference type="ARBA" id="ARBA00022989"/>
    </source>
</evidence>
<keyword evidence="4" id="KW-1133">Transmembrane helix</keyword>
<feature type="non-terminal residue" evidence="7">
    <location>
        <position position="1"/>
    </location>
</feature>
<evidence type="ECO:0000313" key="8">
    <source>
        <dbReference type="Proteomes" id="UP000030013"/>
    </source>
</evidence>
<dbReference type="InterPro" id="IPR001757">
    <property type="entry name" value="P_typ_ATPase"/>
</dbReference>
<accession>A0A0A0JT48</accession>
<dbReference type="GO" id="GO:0016887">
    <property type="term" value="F:ATP hydrolysis activity"/>
    <property type="evidence" value="ECO:0007669"/>
    <property type="project" value="InterPro"/>
</dbReference>
<dbReference type="GO" id="GO:0055070">
    <property type="term" value="P:copper ion homeostasis"/>
    <property type="evidence" value="ECO:0007669"/>
    <property type="project" value="TreeGrafter"/>
</dbReference>
<dbReference type="NCBIfam" id="TIGR01494">
    <property type="entry name" value="ATPase_P-type"/>
    <property type="match status" value="1"/>
</dbReference>
<dbReference type="Pfam" id="PF00702">
    <property type="entry name" value="Hydrolase"/>
    <property type="match status" value="1"/>
</dbReference>
<keyword evidence="8" id="KW-1185">Reference proteome</keyword>
<dbReference type="STRING" id="1385519.N801_01720"/>
<dbReference type="GO" id="GO:0005524">
    <property type="term" value="F:ATP binding"/>
    <property type="evidence" value="ECO:0007669"/>
    <property type="project" value="InterPro"/>
</dbReference>
<organism evidence="7 8">
    <name type="scientific">Knoellia aerolata DSM 18566</name>
    <dbReference type="NCBI Taxonomy" id="1385519"/>
    <lineage>
        <taxon>Bacteria</taxon>
        <taxon>Bacillati</taxon>
        <taxon>Actinomycetota</taxon>
        <taxon>Actinomycetes</taxon>
        <taxon>Micrococcales</taxon>
        <taxon>Intrasporangiaceae</taxon>
        <taxon>Knoellia</taxon>
    </lineage>
</organism>
<keyword evidence="2" id="KW-0812">Transmembrane</keyword>
<dbReference type="InterPro" id="IPR023214">
    <property type="entry name" value="HAD_sf"/>
</dbReference>
<evidence type="ECO:0000256" key="3">
    <source>
        <dbReference type="ARBA" id="ARBA00022967"/>
    </source>
</evidence>
<evidence type="ECO:0000256" key="5">
    <source>
        <dbReference type="ARBA" id="ARBA00023136"/>
    </source>
</evidence>
<name>A0A0A0JT48_9MICO</name>
<comment type="subcellular location">
    <subcellularLocation>
        <location evidence="1">Membrane</location>
    </subcellularLocation>
</comment>